<organism evidence="1 2">
    <name type="scientific">Halogranum amylolyticum</name>
    <dbReference type="NCBI Taxonomy" id="660520"/>
    <lineage>
        <taxon>Archaea</taxon>
        <taxon>Methanobacteriati</taxon>
        <taxon>Methanobacteriota</taxon>
        <taxon>Stenosarchaea group</taxon>
        <taxon>Halobacteria</taxon>
        <taxon>Halobacteriales</taxon>
        <taxon>Haloferacaceae</taxon>
    </lineage>
</organism>
<gene>
    <name evidence="1" type="ORF">SAMN04487948_10746</name>
</gene>
<evidence type="ECO:0000313" key="1">
    <source>
        <dbReference type="EMBL" id="SEO90279.1"/>
    </source>
</evidence>
<dbReference type="Proteomes" id="UP000199126">
    <property type="component" value="Unassembled WGS sequence"/>
</dbReference>
<dbReference type="InterPro" id="IPR046783">
    <property type="entry name" value="HTH_63"/>
</dbReference>
<dbReference type="RefSeq" id="WP_089825170.1">
    <property type="nucleotide sequence ID" value="NZ_FODV01000007.1"/>
</dbReference>
<dbReference type="Pfam" id="PF20575">
    <property type="entry name" value="HTH_63"/>
    <property type="match status" value="1"/>
</dbReference>
<dbReference type="EMBL" id="FODV01000007">
    <property type="protein sequence ID" value="SEO90279.1"/>
    <property type="molecule type" value="Genomic_DNA"/>
</dbReference>
<name>A0A1H8TGM9_9EURY</name>
<sequence>MDTVTATHELTLELLVRSQSGTGARDKQQALIETLAELEEDGVIDEFVVRVCGSEVCMQMPPDHGPNGESVVSLVSQIQEWAADRGVSIERVFREKTIRSSILEDERTVVRLPQLSLLVFEDESLEAVYPCHQGESFYSVGECVTTLRDREQSPVSSNTTLPPAKY</sequence>
<dbReference type="OrthoDB" id="204263at2157"/>
<dbReference type="AlphaFoldDB" id="A0A1H8TGM9"/>
<reference evidence="2" key="1">
    <citation type="submission" date="2016-10" db="EMBL/GenBank/DDBJ databases">
        <authorList>
            <person name="Varghese N."/>
            <person name="Submissions S."/>
        </authorList>
    </citation>
    <scope>NUCLEOTIDE SEQUENCE [LARGE SCALE GENOMIC DNA]</scope>
    <source>
        <strain evidence="2">CGMCC 1.10121</strain>
    </source>
</reference>
<protein>
    <submittedName>
        <fullName evidence="1">Uncharacterized protein</fullName>
    </submittedName>
</protein>
<evidence type="ECO:0000313" key="2">
    <source>
        <dbReference type="Proteomes" id="UP000199126"/>
    </source>
</evidence>
<keyword evidence="2" id="KW-1185">Reference proteome</keyword>
<proteinExistence type="predicted"/>
<accession>A0A1H8TGM9</accession>